<dbReference type="RefSeq" id="WP_308718343.1">
    <property type="nucleotide sequence ID" value="NZ_JAVHUY010000071.1"/>
</dbReference>
<keyword evidence="2" id="KW-1185">Reference proteome</keyword>
<reference evidence="1 2" key="1">
    <citation type="submission" date="2023-08" db="EMBL/GenBank/DDBJ databases">
        <title>Phytohabitans sansha sp. nov., isolated from marine sediment.</title>
        <authorList>
            <person name="Zhao Y."/>
            <person name="Yi K."/>
        </authorList>
    </citation>
    <scope>NUCLEOTIDE SEQUENCE [LARGE SCALE GENOMIC DNA]</scope>
    <source>
        <strain evidence="1 2">ZYX-F-186</strain>
    </source>
</reference>
<protein>
    <recommendedName>
        <fullName evidence="3">EthD domain-containing protein</fullName>
    </recommendedName>
</protein>
<accession>A0ABU0ZVR5</accession>
<name>A0ABU0ZVR5_9ACTN</name>
<organism evidence="1 2">
    <name type="scientific">Phytohabitans maris</name>
    <dbReference type="NCBI Taxonomy" id="3071409"/>
    <lineage>
        <taxon>Bacteria</taxon>
        <taxon>Bacillati</taxon>
        <taxon>Actinomycetota</taxon>
        <taxon>Actinomycetes</taxon>
        <taxon>Micromonosporales</taxon>
        <taxon>Micromonosporaceae</taxon>
    </lineage>
</organism>
<evidence type="ECO:0000313" key="1">
    <source>
        <dbReference type="EMBL" id="MDQ7911118.1"/>
    </source>
</evidence>
<evidence type="ECO:0000313" key="2">
    <source>
        <dbReference type="Proteomes" id="UP001230908"/>
    </source>
</evidence>
<proteinExistence type="predicted"/>
<evidence type="ECO:0008006" key="3">
    <source>
        <dbReference type="Google" id="ProtNLM"/>
    </source>
</evidence>
<dbReference type="Gene3D" id="3.30.70.100">
    <property type="match status" value="1"/>
</dbReference>
<comment type="caution">
    <text evidence="1">The sequence shown here is derived from an EMBL/GenBank/DDBJ whole genome shotgun (WGS) entry which is preliminary data.</text>
</comment>
<dbReference type="EMBL" id="JAVHUY010000071">
    <property type="protein sequence ID" value="MDQ7911118.1"/>
    <property type="molecule type" value="Genomic_DNA"/>
</dbReference>
<gene>
    <name evidence="1" type="ORF">RB614_42180</name>
</gene>
<dbReference type="Proteomes" id="UP001230908">
    <property type="component" value="Unassembled WGS sequence"/>
</dbReference>
<sequence length="112" mass="12456">MSRRFIVTRFRLSEGDTIGEYRAWSLSYLRPVLRGYPSVVSFLDFAVVGAEPEGGERWDGCEIIEVTDFAAFAEDDATGEGAKLSAAWRDRVAGWSIDRLEDLAEFEDSAGP</sequence>